<accession>A0A3Q2GAU8</accession>
<evidence type="ECO:0000313" key="3">
    <source>
        <dbReference type="Ensembl" id="ENSCVAP00000021700.1"/>
    </source>
</evidence>
<dbReference type="GeneTree" id="ENSGT00940000153988"/>
<reference evidence="3" key="1">
    <citation type="submission" date="2025-08" db="UniProtKB">
        <authorList>
            <consortium name="Ensembl"/>
        </authorList>
    </citation>
    <scope>IDENTIFICATION</scope>
</reference>
<dbReference type="OMA" id="KLKKYWA"/>
<protein>
    <recommendedName>
        <fullName evidence="5">Coiled-coil domain containing 148</fullName>
    </recommendedName>
</protein>
<feature type="coiled-coil region" evidence="2">
    <location>
        <begin position="3"/>
        <end position="30"/>
    </location>
</feature>
<reference evidence="3" key="2">
    <citation type="submission" date="2025-09" db="UniProtKB">
        <authorList>
            <consortium name="Ensembl"/>
        </authorList>
    </citation>
    <scope>IDENTIFICATION</scope>
</reference>
<evidence type="ECO:0000313" key="4">
    <source>
        <dbReference type="Proteomes" id="UP000265020"/>
    </source>
</evidence>
<dbReference type="PANTHER" id="PTHR21549:SF1">
    <property type="entry name" value="COILED-COIL DOMAIN-CONTAINING PROTEIN 148"/>
    <property type="match status" value="1"/>
</dbReference>
<feature type="coiled-coil region" evidence="2">
    <location>
        <begin position="214"/>
        <end position="241"/>
    </location>
</feature>
<dbReference type="AlphaFoldDB" id="A0A3Q2GAU8"/>
<evidence type="ECO:0000256" key="2">
    <source>
        <dbReference type="SAM" id="Coils"/>
    </source>
</evidence>
<dbReference type="Ensembl" id="ENSCVAT00000011164.1">
    <property type="protein sequence ID" value="ENSCVAP00000021700.1"/>
    <property type="gene ID" value="ENSCVAG00000003922.1"/>
</dbReference>
<dbReference type="PANTHER" id="PTHR21549">
    <property type="entry name" value="MUTATED IN BLADDER CANCER 1"/>
    <property type="match status" value="1"/>
</dbReference>
<sequence length="363" mass="43493">FVRDQQMDIIAKLKAEYQHTEEQITDLGLEVCLILAVSEIIPEELLNADCPYPDLKDSLIHAFESLSERYKVRLQSLKEQLEKNDRLDHERFQFTVSMYTHDIPNYRALCMDMLLRQFPDRTTFELVSFFCHERLWDMQRFTRMQLRVVTQQWHRDQQELLERALFTLQEAEHAHQEELEHHKDRQHQQNICLELREKVSQWRAQQEEVAKLEAAIAARRQEEVEERLKREQEKEASIRSQQKEKVWTLSIFVVPQKCQLLPFAITKVEQKVEVQAEADPERMMADTEAWRNRCLNQREFELQRPLYSINTYTDKQIVSDPRVRAEQAFRKAGVHQNLYAKEILSQIKPLKMPRKDTKSTLKF</sequence>
<organism evidence="3 4">
    <name type="scientific">Cyprinodon variegatus</name>
    <name type="common">Sheepshead minnow</name>
    <dbReference type="NCBI Taxonomy" id="28743"/>
    <lineage>
        <taxon>Eukaryota</taxon>
        <taxon>Metazoa</taxon>
        <taxon>Chordata</taxon>
        <taxon>Craniata</taxon>
        <taxon>Vertebrata</taxon>
        <taxon>Euteleostomi</taxon>
        <taxon>Actinopterygii</taxon>
        <taxon>Neopterygii</taxon>
        <taxon>Teleostei</taxon>
        <taxon>Neoteleostei</taxon>
        <taxon>Acanthomorphata</taxon>
        <taxon>Ovalentaria</taxon>
        <taxon>Atherinomorphae</taxon>
        <taxon>Cyprinodontiformes</taxon>
        <taxon>Cyprinodontidae</taxon>
        <taxon>Cyprinodon</taxon>
    </lineage>
</organism>
<evidence type="ECO:0008006" key="5">
    <source>
        <dbReference type="Google" id="ProtNLM"/>
    </source>
</evidence>
<proteinExistence type="predicted"/>
<name>A0A3Q2GAU8_CYPVA</name>
<keyword evidence="4" id="KW-1185">Reference proteome</keyword>
<evidence type="ECO:0000256" key="1">
    <source>
        <dbReference type="ARBA" id="ARBA00023054"/>
    </source>
</evidence>
<dbReference type="Proteomes" id="UP000265020">
    <property type="component" value="Unassembled WGS sequence"/>
</dbReference>
<feature type="coiled-coil region" evidence="2">
    <location>
        <begin position="60"/>
        <end position="87"/>
    </location>
</feature>
<keyword evidence="1 2" id="KW-0175">Coiled coil</keyword>
<dbReference type="InterPro" id="IPR039902">
    <property type="entry name" value="CCDC148/CCDC112"/>
</dbReference>
<dbReference type="STRING" id="28743.ENSCVAP00000021700"/>